<dbReference type="Proteomes" id="UP000252733">
    <property type="component" value="Unassembled WGS sequence"/>
</dbReference>
<dbReference type="SUPFAM" id="SSF48452">
    <property type="entry name" value="TPR-like"/>
    <property type="match status" value="1"/>
</dbReference>
<evidence type="ECO:0008006" key="3">
    <source>
        <dbReference type="Google" id="ProtNLM"/>
    </source>
</evidence>
<protein>
    <recommendedName>
        <fullName evidence="3">Tetratricopeptide repeat protein</fullName>
    </recommendedName>
</protein>
<dbReference type="Gene3D" id="1.25.40.10">
    <property type="entry name" value="Tetratricopeptide repeat domain"/>
    <property type="match status" value="1"/>
</dbReference>
<dbReference type="AlphaFoldDB" id="A0A2T0XLE3"/>
<reference evidence="1 2" key="1">
    <citation type="submission" date="2018-07" db="EMBL/GenBank/DDBJ databases">
        <title>Freshwater and sediment microbial communities from various areas in North America, analyzing microbe dynamics in response to fracking.</title>
        <authorList>
            <person name="Lamendella R."/>
        </authorList>
    </citation>
    <scope>NUCLEOTIDE SEQUENCE [LARGE SCALE GENOMIC DNA]</scope>
    <source>
        <strain evidence="1 2">160A</strain>
    </source>
</reference>
<keyword evidence="2" id="KW-1185">Reference proteome</keyword>
<evidence type="ECO:0000313" key="2">
    <source>
        <dbReference type="Proteomes" id="UP000252733"/>
    </source>
</evidence>
<dbReference type="EMBL" id="QPIZ01000006">
    <property type="protein sequence ID" value="RCW37462.1"/>
    <property type="molecule type" value="Genomic_DNA"/>
</dbReference>
<organism evidence="1 2">
    <name type="scientific">Marinilabilia salmonicolor</name>
    <dbReference type="NCBI Taxonomy" id="989"/>
    <lineage>
        <taxon>Bacteria</taxon>
        <taxon>Pseudomonadati</taxon>
        <taxon>Bacteroidota</taxon>
        <taxon>Bacteroidia</taxon>
        <taxon>Marinilabiliales</taxon>
        <taxon>Marinilabiliaceae</taxon>
        <taxon>Marinilabilia</taxon>
    </lineage>
</organism>
<sequence length="220" mass="24821">MIHKSMARFPDVQTELNRIGVIRNPEDTLFTMRAYELALAQYMTEDYQDALNTLENCVIMLSEDNPATESLLTLKALCHNQLFQFHEAEKTLVQLKQQSPKPQSALYAKALKKYEDAPRYKDPEKARHLSLLPGLGQVYTGKVFEGGISFLLNASALGFGAWQVYSGYYFTGYVVGVTLLQKFHSGGQHRAELLAIQKNRKNILEFNTAITQTLLKSPGE</sequence>
<dbReference type="STRING" id="1168289.GCA_000259075_03913"/>
<comment type="caution">
    <text evidence="1">The sequence shown here is derived from an EMBL/GenBank/DDBJ whole genome shotgun (WGS) entry which is preliminary data.</text>
</comment>
<evidence type="ECO:0000313" key="1">
    <source>
        <dbReference type="EMBL" id="RCW37462.1"/>
    </source>
</evidence>
<gene>
    <name evidence="1" type="ORF">DFO77_106156</name>
</gene>
<accession>A0A2T0XLE3</accession>
<dbReference type="InterPro" id="IPR011990">
    <property type="entry name" value="TPR-like_helical_dom_sf"/>
</dbReference>
<proteinExistence type="predicted"/>
<name>A0A2T0XLE3_9BACT</name>